<keyword evidence="2" id="KW-0732">Signal</keyword>
<keyword evidence="5" id="KW-1185">Reference proteome</keyword>
<dbReference type="PANTHER" id="PTHR39200:SF1">
    <property type="entry name" value="AUTO-TRANSPORTER ADHESIN HEAD GIN DOMAIN-CONTAINING PROTEIN-RELATED"/>
    <property type="match status" value="1"/>
</dbReference>
<dbReference type="EMBL" id="JBHULM010000001">
    <property type="protein sequence ID" value="MFD2541027.1"/>
    <property type="molecule type" value="Genomic_DNA"/>
</dbReference>
<dbReference type="InterPro" id="IPR021255">
    <property type="entry name" value="DUF2807"/>
</dbReference>
<feature type="domain" description="Putative auto-transporter adhesin head GIN" evidence="3">
    <location>
        <begin position="48"/>
        <end position="232"/>
    </location>
</feature>
<protein>
    <submittedName>
        <fullName evidence="4">Head GIN domain-containing protein</fullName>
    </submittedName>
</protein>
<evidence type="ECO:0000313" key="5">
    <source>
        <dbReference type="Proteomes" id="UP001597467"/>
    </source>
</evidence>
<dbReference type="RefSeq" id="WP_379900297.1">
    <property type="nucleotide sequence ID" value="NZ_JBHULM010000001.1"/>
</dbReference>
<comment type="caution">
    <text evidence="4">The sequence shown here is derived from an EMBL/GenBank/DDBJ whole genome shotgun (WGS) entry which is preliminary data.</text>
</comment>
<feature type="region of interest" description="Disordered" evidence="1">
    <location>
        <begin position="219"/>
        <end position="248"/>
    </location>
</feature>
<dbReference type="Proteomes" id="UP001597467">
    <property type="component" value="Unassembled WGS sequence"/>
</dbReference>
<dbReference type="Pfam" id="PF10988">
    <property type="entry name" value="DUF2807"/>
    <property type="match status" value="1"/>
</dbReference>
<evidence type="ECO:0000256" key="1">
    <source>
        <dbReference type="SAM" id="MobiDB-lite"/>
    </source>
</evidence>
<accession>A0ABW5JWB9</accession>
<reference evidence="5" key="1">
    <citation type="journal article" date="2019" name="Int. J. Syst. Evol. Microbiol.">
        <title>The Global Catalogue of Microorganisms (GCM) 10K type strain sequencing project: providing services to taxonomists for standard genome sequencing and annotation.</title>
        <authorList>
            <consortium name="The Broad Institute Genomics Platform"/>
            <consortium name="The Broad Institute Genome Sequencing Center for Infectious Disease"/>
            <person name="Wu L."/>
            <person name="Ma J."/>
        </authorList>
    </citation>
    <scope>NUCLEOTIDE SEQUENCE [LARGE SCALE GENOMIC DNA]</scope>
    <source>
        <strain evidence="5">KCTC 42808</strain>
    </source>
</reference>
<evidence type="ECO:0000259" key="3">
    <source>
        <dbReference type="Pfam" id="PF10988"/>
    </source>
</evidence>
<name>A0ABW5JWB9_9FLAO</name>
<evidence type="ECO:0000313" key="4">
    <source>
        <dbReference type="EMBL" id="MFD2541027.1"/>
    </source>
</evidence>
<dbReference type="Gene3D" id="2.160.20.120">
    <property type="match status" value="1"/>
</dbReference>
<feature type="chain" id="PRO_5045576480" evidence="2">
    <location>
        <begin position="26"/>
        <end position="248"/>
    </location>
</feature>
<proteinExistence type="predicted"/>
<sequence length="248" mass="26373">MKRSKSFQKTLLFLATILLTTQIQAQSWFNNKVKGNGNITTMTRTTSDYDAIACAGSMDFILVEGQEGKITLEGESNLLEHIVTKVKNNTLIVKVEKGVNISESYNKTIKITIPYKDIQKVSLTGSGDLWNTNTISENHLEVDLTGSGDVILDIDTNNVSGSVTGSGDVTLKGKTTNLEASVTGSGDFNGNHLQAENTEVTVTGSGDAEVVSTETLKARVSGSGDIEYSGNPKKEDTKVAGSGSISSN</sequence>
<gene>
    <name evidence="4" type="ORF">ACFSSB_01740</name>
</gene>
<evidence type="ECO:0000256" key="2">
    <source>
        <dbReference type="SAM" id="SignalP"/>
    </source>
</evidence>
<organism evidence="4 5">
    <name type="scientific">Lacinutrix gracilariae</name>
    <dbReference type="NCBI Taxonomy" id="1747198"/>
    <lineage>
        <taxon>Bacteria</taxon>
        <taxon>Pseudomonadati</taxon>
        <taxon>Bacteroidota</taxon>
        <taxon>Flavobacteriia</taxon>
        <taxon>Flavobacteriales</taxon>
        <taxon>Flavobacteriaceae</taxon>
        <taxon>Lacinutrix</taxon>
    </lineage>
</organism>
<feature type="signal peptide" evidence="2">
    <location>
        <begin position="1"/>
        <end position="25"/>
    </location>
</feature>
<dbReference type="PANTHER" id="PTHR39200">
    <property type="entry name" value="HYPOTHETICAL EXPORTED PROTEIN"/>
    <property type="match status" value="1"/>
</dbReference>